<dbReference type="RefSeq" id="WP_100922877.1">
    <property type="nucleotide sequence ID" value="NZ_CP020371.1"/>
</dbReference>
<accession>A0A2K8UI78</accession>
<dbReference type="KEGG" id="tsy:THSYN_30510"/>
<dbReference type="Proteomes" id="UP000232638">
    <property type="component" value="Plasmid pTs417"/>
</dbReference>
<keyword evidence="2" id="KW-1185">Reference proteome</keyword>
<geneLocation type="plasmid" evidence="2">
    <name>pts417</name>
</geneLocation>
<dbReference type="OrthoDB" id="9789573at2"/>
<organism evidence="1 2">
    <name type="scientific">Candidatus Thiodictyon syntrophicum</name>
    <dbReference type="NCBI Taxonomy" id="1166950"/>
    <lineage>
        <taxon>Bacteria</taxon>
        <taxon>Pseudomonadati</taxon>
        <taxon>Pseudomonadota</taxon>
        <taxon>Gammaproteobacteria</taxon>
        <taxon>Chromatiales</taxon>
        <taxon>Chromatiaceae</taxon>
        <taxon>Thiodictyon</taxon>
    </lineage>
</organism>
<sequence length="65" mass="6992">MKSEDLRSIQAPLKERYRDTPAAALMTLRAHGRIGEDISCKIDTGQALRIAGLHPTTAICASASL</sequence>
<reference evidence="1 2" key="1">
    <citation type="submission" date="2017-03" db="EMBL/GenBank/DDBJ databases">
        <title>Complete genome sequence of Candidatus 'Thiodictyon syntrophicum' sp. nov. strain Cad16T, a photolithoautotroph purple sulfur bacterium isolated from an alpine meromictic lake.</title>
        <authorList>
            <person name="Luedin S.M."/>
            <person name="Pothier J.F."/>
            <person name="Danza F."/>
            <person name="Storelli N."/>
            <person name="Wittwer M."/>
            <person name="Tonolla M."/>
        </authorList>
    </citation>
    <scope>NUCLEOTIDE SEQUENCE [LARGE SCALE GENOMIC DNA]</scope>
    <source>
        <strain evidence="1 2">Cad16T</strain>
        <plasmid evidence="2">Plasmid pts417</plasmid>
    </source>
</reference>
<evidence type="ECO:0000313" key="1">
    <source>
        <dbReference type="EMBL" id="AUB85240.1"/>
    </source>
</evidence>
<dbReference type="AlphaFoldDB" id="A0A2K8UI78"/>
<protein>
    <submittedName>
        <fullName evidence="1">Uncharacterized protein</fullName>
    </submittedName>
</protein>
<gene>
    <name evidence="1" type="ORF">THSYN_30510</name>
</gene>
<keyword evidence="1" id="KW-0614">Plasmid</keyword>
<evidence type="ECO:0000313" key="2">
    <source>
        <dbReference type="Proteomes" id="UP000232638"/>
    </source>
</evidence>
<dbReference type="EMBL" id="CP020371">
    <property type="protein sequence ID" value="AUB85240.1"/>
    <property type="molecule type" value="Genomic_DNA"/>
</dbReference>
<proteinExistence type="predicted"/>
<name>A0A2K8UI78_9GAMM</name>